<dbReference type="RefSeq" id="WP_153983078.1">
    <property type="nucleotide sequence ID" value="NZ_BAAANZ010000023.1"/>
</dbReference>
<evidence type="ECO:0000313" key="1">
    <source>
        <dbReference type="EMBL" id="MBB5617635.1"/>
    </source>
</evidence>
<name>A0A840X968_9MICO</name>
<dbReference type="EMBL" id="JACHBS010000001">
    <property type="protein sequence ID" value="MBB5617635.1"/>
    <property type="molecule type" value="Genomic_DNA"/>
</dbReference>
<dbReference type="OrthoDB" id="5124404at2"/>
<dbReference type="Proteomes" id="UP000552883">
    <property type="component" value="Unassembled WGS sequence"/>
</dbReference>
<evidence type="ECO:0000313" key="2">
    <source>
        <dbReference type="Proteomes" id="UP000552883"/>
    </source>
</evidence>
<sequence length="92" mass="9945">MSEVRVVSAEVVLSRTTVPHSLAERGIDTSRGMNESQIAQAAEFYGRGLSSASIAIQLGLENHTILNALQIRAVVIRPSAARRELRNEEGST</sequence>
<keyword evidence="2" id="KW-1185">Reference proteome</keyword>
<dbReference type="Gene3D" id="1.10.10.60">
    <property type="entry name" value="Homeodomain-like"/>
    <property type="match status" value="1"/>
</dbReference>
<comment type="caution">
    <text evidence="1">The sequence shown here is derived from an EMBL/GenBank/DDBJ whole genome shotgun (WGS) entry which is preliminary data.</text>
</comment>
<gene>
    <name evidence="1" type="ORF">BJ959_001131</name>
</gene>
<reference evidence="1 2" key="1">
    <citation type="submission" date="2020-08" db="EMBL/GenBank/DDBJ databases">
        <title>Sequencing the genomes of 1000 actinobacteria strains.</title>
        <authorList>
            <person name="Klenk H.-P."/>
        </authorList>
    </citation>
    <scope>NUCLEOTIDE SEQUENCE [LARGE SCALE GENOMIC DNA]</scope>
    <source>
        <strain evidence="1 2">DSM 23889</strain>
    </source>
</reference>
<accession>A0A840X968</accession>
<protein>
    <submittedName>
        <fullName evidence="1">Uncharacterized protein</fullName>
    </submittedName>
</protein>
<dbReference type="AlphaFoldDB" id="A0A840X968"/>
<proteinExistence type="predicted"/>
<organism evidence="1 2">
    <name type="scientific">Microcella frigidaquae</name>
    <dbReference type="NCBI Taxonomy" id="424758"/>
    <lineage>
        <taxon>Bacteria</taxon>
        <taxon>Bacillati</taxon>
        <taxon>Actinomycetota</taxon>
        <taxon>Actinomycetes</taxon>
        <taxon>Micrococcales</taxon>
        <taxon>Microbacteriaceae</taxon>
        <taxon>Microcella</taxon>
    </lineage>
</organism>